<keyword evidence="4 6" id="KW-1133">Transmembrane helix</keyword>
<evidence type="ECO:0000256" key="1">
    <source>
        <dbReference type="ARBA" id="ARBA00004141"/>
    </source>
</evidence>
<evidence type="ECO:0000256" key="5">
    <source>
        <dbReference type="ARBA" id="ARBA00023136"/>
    </source>
</evidence>
<dbReference type="RefSeq" id="WP_007279509.1">
    <property type="nucleotide sequence ID" value="NZ_ABCK01000014.1"/>
</dbReference>
<evidence type="ECO:0000256" key="6">
    <source>
        <dbReference type="SAM" id="Phobius"/>
    </source>
</evidence>
<feature type="transmembrane region" description="Helical" evidence="6">
    <location>
        <begin position="379"/>
        <end position="396"/>
    </location>
</feature>
<name>A6DNS2_9BACT</name>
<dbReference type="OrthoDB" id="9789527at2"/>
<dbReference type="Pfam" id="PF01554">
    <property type="entry name" value="MatE"/>
    <property type="match status" value="2"/>
</dbReference>
<evidence type="ECO:0000313" key="8">
    <source>
        <dbReference type="Proteomes" id="UP000004947"/>
    </source>
</evidence>
<dbReference type="GO" id="GO:0015297">
    <property type="term" value="F:antiporter activity"/>
    <property type="evidence" value="ECO:0007669"/>
    <property type="project" value="InterPro"/>
</dbReference>
<feature type="transmembrane region" description="Helical" evidence="6">
    <location>
        <begin position="264"/>
        <end position="283"/>
    </location>
</feature>
<feature type="transmembrane region" description="Helical" evidence="6">
    <location>
        <begin position="234"/>
        <end position="252"/>
    </location>
</feature>
<keyword evidence="8" id="KW-1185">Reference proteome</keyword>
<dbReference type="InterPro" id="IPR044644">
    <property type="entry name" value="DinF-like"/>
</dbReference>
<feature type="transmembrane region" description="Helical" evidence="6">
    <location>
        <begin position="7"/>
        <end position="27"/>
    </location>
</feature>
<feature type="transmembrane region" description="Helical" evidence="6">
    <location>
        <begin position="82"/>
        <end position="104"/>
    </location>
</feature>
<feature type="transmembrane region" description="Helical" evidence="6">
    <location>
        <begin position="39"/>
        <end position="61"/>
    </location>
</feature>
<dbReference type="EMBL" id="ABCK01000014">
    <property type="protein sequence ID" value="EDM26731.1"/>
    <property type="molecule type" value="Genomic_DNA"/>
</dbReference>
<organism evidence="7 8">
    <name type="scientific">Lentisphaera araneosa HTCC2155</name>
    <dbReference type="NCBI Taxonomy" id="313628"/>
    <lineage>
        <taxon>Bacteria</taxon>
        <taxon>Pseudomonadati</taxon>
        <taxon>Lentisphaerota</taxon>
        <taxon>Lentisphaeria</taxon>
        <taxon>Lentisphaerales</taxon>
        <taxon>Lentisphaeraceae</taxon>
        <taxon>Lentisphaera</taxon>
    </lineage>
</organism>
<dbReference type="PANTHER" id="PTHR42893:SF46">
    <property type="entry name" value="PROTEIN DETOXIFICATION 44, CHLOROPLASTIC"/>
    <property type="match status" value="1"/>
</dbReference>
<dbReference type="AlphaFoldDB" id="A6DNS2"/>
<feature type="transmembrane region" description="Helical" evidence="6">
    <location>
        <begin position="303"/>
        <end position="326"/>
    </location>
</feature>
<comment type="subcellular location">
    <subcellularLocation>
        <location evidence="1">Membrane</location>
        <topology evidence="1">Multi-pass membrane protein</topology>
    </subcellularLocation>
</comment>
<protein>
    <submittedName>
        <fullName evidence="7">DNA-damage-inducible protein F</fullName>
    </submittedName>
</protein>
<dbReference type="GO" id="GO:0005886">
    <property type="term" value="C:plasma membrane"/>
    <property type="evidence" value="ECO:0007669"/>
    <property type="project" value="TreeGrafter"/>
</dbReference>
<feature type="transmembrane region" description="Helical" evidence="6">
    <location>
        <begin position="181"/>
        <end position="203"/>
    </location>
</feature>
<comment type="caution">
    <text evidence="7">The sequence shown here is derived from an EMBL/GenBank/DDBJ whole genome shotgun (WGS) entry which is preliminary data.</text>
</comment>
<evidence type="ECO:0000256" key="2">
    <source>
        <dbReference type="ARBA" id="ARBA00010199"/>
    </source>
</evidence>
<dbReference type="Proteomes" id="UP000004947">
    <property type="component" value="Unassembled WGS sequence"/>
</dbReference>
<dbReference type="CDD" id="cd13136">
    <property type="entry name" value="MATE_DinF_like"/>
    <property type="match status" value="1"/>
</dbReference>
<dbReference type="STRING" id="313628.LNTAR_18830"/>
<proteinExistence type="inferred from homology"/>
<feature type="transmembrane region" description="Helical" evidence="6">
    <location>
        <begin position="346"/>
        <end position="367"/>
    </location>
</feature>
<evidence type="ECO:0000313" key="7">
    <source>
        <dbReference type="EMBL" id="EDM26731.1"/>
    </source>
</evidence>
<dbReference type="PANTHER" id="PTHR42893">
    <property type="entry name" value="PROTEIN DETOXIFICATION 44, CHLOROPLASTIC-RELATED"/>
    <property type="match status" value="1"/>
</dbReference>
<keyword evidence="3 6" id="KW-0812">Transmembrane</keyword>
<dbReference type="InterPro" id="IPR002528">
    <property type="entry name" value="MATE_fam"/>
</dbReference>
<evidence type="ECO:0000256" key="4">
    <source>
        <dbReference type="ARBA" id="ARBA00022989"/>
    </source>
</evidence>
<dbReference type="NCBIfam" id="TIGR00797">
    <property type="entry name" value="matE"/>
    <property type="match status" value="1"/>
</dbReference>
<keyword evidence="5 6" id="KW-0472">Membrane</keyword>
<gene>
    <name evidence="7" type="ORF">LNTAR_18830</name>
</gene>
<feature type="transmembrane region" description="Helical" evidence="6">
    <location>
        <begin position="153"/>
        <end position="175"/>
    </location>
</feature>
<accession>A6DNS2</accession>
<feature type="transmembrane region" description="Helical" evidence="6">
    <location>
        <begin position="124"/>
        <end position="146"/>
    </location>
</feature>
<sequence>MPLNKDFLRLAIPNVLSNLAVPALSLTDTALMGHMPDPVMLGAVAISGQIFTCLYWSFGFLRMGTTGLTAQAHGRGEGEELVFLRALVSALALSFLILILQYPLAQFAFHLLDLDFELAKYAKTYFDIRIFAAPATLTLYVFHGWFLGKQNSWYPLVLTYLGNLINIAISIYLVRYKNMDVAGVAWGTLIAQYLTLILSLVLAKKYFKAWPKINWSEVFRWNEMKAFLSLNRDLFIRTGFLLAVVSSFTFISERFGTVTLGANAILLSLAACLAYVVDGYAFATESLCGKFYGKKDFSGLKSLYKLSFNWGLGSGLVFLLVLFLFGKVILSVFTSQESVLDEAIKYMPWLMLACLLNPVAFIIDGIFIGLAKAKEMRKIMIRCSLFIYLPCLFIFWTWNNHGLWLSMSLFMLMRSAYMAYELKQVRVD</sequence>
<comment type="similarity">
    <text evidence="2">Belongs to the multi antimicrobial extrusion (MATE) (TC 2.A.66.1) family.</text>
</comment>
<evidence type="ECO:0000256" key="3">
    <source>
        <dbReference type="ARBA" id="ARBA00022692"/>
    </source>
</evidence>
<dbReference type="GO" id="GO:0042910">
    <property type="term" value="F:xenobiotic transmembrane transporter activity"/>
    <property type="evidence" value="ECO:0007669"/>
    <property type="project" value="InterPro"/>
</dbReference>
<dbReference type="eggNOG" id="COG0534">
    <property type="taxonomic scope" value="Bacteria"/>
</dbReference>
<reference evidence="7 8" key="1">
    <citation type="journal article" date="2010" name="J. Bacteriol.">
        <title>Genome sequence of Lentisphaera araneosa HTCC2155T, the type species of the order Lentisphaerales in the phylum Lentisphaerae.</title>
        <authorList>
            <person name="Thrash J.C."/>
            <person name="Cho J.C."/>
            <person name="Vergin K.L."/>
            <person name="Morris R.M."/>
            <person name="Giovannoni S.J."/>
        </authorList>
    </citation>
    <scope>NUCLEOTIDE SEQUENCE [LARGE SCALE GENOMIC DNA]</scope>
    <source>
        <strain evidence="7 8">HTCC2155</strain>
    </source>
</reference>